<evidence type="ECO:0000256" key="1">
    <source>
        <dbReference type="SAM" id="MobiDB-lite"/>
    </source>
</evidence>
<sequence length="156" mass="16606">MQGPAPFPAPPPIPAPSTPAAPKPRRAFPLWLGVALGVVLGVVLMVGGFAWWGWNLFEDQATAAMNAHPVIQRCIGTIEHTSLDLSATGDDPRDDAFGFRVRGTRGSGLVIAVFTTADADNEAMEDGELRLDNGKTIRLVSDEDDDDDHDPGQDCA</sequence>
<dbReference type="AlphaFoldDB" id="A0A7G8Q5C2"/>
<evidence type="ECO:0000313" key="4">
    <source>
        <dbReference type="Proteomes" id="UP000515873"/>
    </source>
</evidence>
<accession>A0A7G8Q5C2</accession>
<keyword evidence="2" id="KW-1133">Transmembrane helix</keyword>
<dbReference type="Proteomes" id="UP000515873">
    <property type="component" value="Chromosome"/>
</dbReference>
<dbReference type="RefSeq" id="WP_187057438.1">
    <property type="nucleotide sequence ID" value="NZ_CP060412.1"/>
</dbReference>
<keyword evidence="2" id="KW-0472">Membrane</keyword>
<feature type="region of interest" description="Disordered" evidence="1">
    <location>
        <begin position="1"/>
        <end position="20"/>
    </location>
</feature>
<proteinExistence type="predicted"/>
<feature type="transmembrane region" description="Helical" evidence="2">
    <location>
        <begin position="30"/>
        <end position="54"/>
    </location>
</feature>
<evidence type="ECO:0000313" key="3">
    <source>
        <dbReference type="EMBL" id="QNK01980.1"/>
    </source>
</evidence>
<evidence type="ECO:0000256" key="2">
    <source>
        <dbReference type="SAM" id="Phobius"/>
    </source>
</evidence>
<organism evidence="3 4">
    <name type="scientific">Dyella telluris</name>
    <dbReference type="NCBI Taxonomy" id="2763498"/>
    <lineage>
        <taxon>Bacteria</taxon>
        <taxon>Pseudomonadati</taxon>
        <taxon>Pseudomonadota</taxon>
        <taxon>Gammaproteobacteria</taxon>
        <taxon>Lysobacterales</taxon>
        <taxon>Rhodanobacteraceae</taxon>
        <taxon>Dyella</taxon>
    </lineage>
</organism>
<dbReference type="EMBL" id="CP060412">
    <property type="protein sequence ID" value="QNK01980.1"/>
    <property type="molecule type" value="Genomic_DNA"/>
</dbReference>
<reference evidence="3 4" key="1">
    <citation type="submission" date="2020-08" db="EMBL/GenBank/DDBJ databases">
        <title>Dyella sp. G9 isolated from forest soil.</title>
        <authorList>
            <person name="Fu J."/>
            <person name="Qiu L."/>
        </authorList>
    </citation>
    <scope>NUCLEOTIDE SEQUENCE [LARGE SCALE GENOMIC DNA]</scope>
    <source>
        <strain evidence="3 4">G9</strain>
    </source>
</reference>
<protein>
    <submittedName>
        <fullName evidence="3">Uncharacterized protein</fullName>
    </submittedName>
</protein>
<name>A0A7G8Q5C2_9GAMM</name>
<keyword evidence="4" id="KW-1185">Reference proteome</keyword>
<gene>
    <name evidence="3" type="ORF">H8F01_02080</name>
</gene>
<keyword evidence="2" id="KW-0812">Transmembrane</keyword>
<dbReference type="KEGG" id="dtl:H8F01_02080"/>